<name>A0A9P7MQV3_9HYPO</name>
<feature type="compositionally biased region" description="Gly residues" evidence="3">
    <location>
        <begin position="284"/>
        <end position="293"/>
    </location>
</feature>
<evidence type="ECO:0000256" key="2">
    <source>
        <dbReference type="ARBA" id="ARBA00022679"/>
    </source>
</evidence>
<dbReference type="GO" id="GO:0005634">
    <property type="term" value="C:nucleus"/>
    <property type="evidence" value="ECO:0007669"/>
    <property type="project" value="TreeGrafter"/>
</dbReference>
<dbReference type="Proteomes" id="UP000742024">
    <property type="component" value="Unassembled WGS sequence"/>
</dbReference>
<evidence type="ECO:0000256" key="1">
    <source>
        <dbReference type="ARBA" id="ARBA00022603"/>
    </source>
</evidence>
<evidence type="ECO:0000313" key="5">
    <source>
        <dbReference type="EMBL" id="KAG5955718.1"/>
    </source>
</evidence>
<sequence length="311" mass="33376">MSSYEDIHVHAVYEAIAPHFSATRHSPWPFVKSFLLSQSPASIGLDIGCGNGKYLAVNPALHILASDRSPSLVALAKQQHGAREHKEKPKNTTDDTTSDSTNAATAALLTADSLSLPFRPHSADFIICIAVIHHFSSVERRRAAIQALLGCLRRDTGRALIYVWALEQGTSRRGWHEGCEQDTLVPWVMKRKKNKAGQQTQKAGKKGSNGANEAVAADEPPPAPEDGQDDQDQQGGQGGQAEQTYHRYYHLYRQGELEEDARHAGGEVCESGYERDNWWAIIKAGGGGGGGGSSSSSSGQAAGQGPAGRVN</sequence>
<feature type="region of interest" description="Disordered" evidence="3">
    <location>
        <begin position="192"/>
        <end position="240"/>
    </location>
</feature>
<feature type="compositionally biased region" description="Basic and acidic residues" evidence="3">
    <location>
        <begin position="81"/>
        <end position="93"/>
    </location>
</feature>
<keyword evidence="7" id="KW-1185">Reference proteome</keyword>
<dbReference type="EMBL" id="SRPR01000241">
    <property type="protein sequence ID" value="KAG5955718.1"/>
    <property type="molecule type" value="Genomic_DNA"/>
</dbReference>
<evidence type="ECO:0000256" key="3">
    <source>
        <dbReference type="SAM" id="MobiDB-lite"/>
    </source>
</evidence>
<dbReference type="SUPFAM" id="SSF53335">
    <property type="entry name" value="S-adenosyl-L-methionine-dependent methyltransferases"/>
    <property type="match status" value="1"/>
</dbReference>
<evidence type="ECO:0000259" key="4">
    <source>
        <dbReference type="Pfam" id="PF08241"/>
    </source>
</evidence>
<keyword evidence="2" id="KW-0808">Transferase</keyword>
<feature type="domain" description="Methyltransferase type 11" evidence="4">
    <location>
        <begin position="45"/>
        <end position="154"/>
    </location>
</feature>
<evidence type="ECO:0000313" key="8">
    <source>
        <dbReference type="Proteomes" id="UP000784919"/>
    </source>
</evidence>
<dbReference type="InterPro" id="IPR029063">
    <property type="entry name" value="SAM-dependent_MTases_sf"/>
</dbReference>
<dbReference type="GO" id="GO:0002098">
    <property type="term" value="P:tRNA wobble uridine modification"/>
    <property type="evidence" value="ECO:0007669"/>
    <property type="project" value="TreeGrafter"/>
</dbReference>
<dbReference type="GO" id="GO:0030488">
    <property type="term" value="P:tRNA methylation"/>
    <property type="evidence" value="ECO:0007669"/>
    <property type="project" value="TreeGrafter"/>
</dbReference>
<protein>
    <recommendedName>
        <fullName evidence="4">Methyltransferase type 11 domain-containing protein</fullName>
    </recommendedName>
</protein>
<dbReference type="OrthoDB" id="271595at2759"/>
<dbReference type="Pfam" id="PF08241">
    <property type="entry name" value="Methyltransf_11"/>
    <property type="match status" value="1"/>
</dbReference>
<feature type="region of interest" description="Disordered" evidence="3">
    <location>
        <begin position="75"/>
        <end position="100"/>
    </location>
</feature>
<dbReference type="GO" id="GO:0000049">
    <property type="term" value="F:tRNA binding"/>
    <property type="evidence" value="ECO:0007669"/>
    <property type="project" value="TreeGrafter"/>
</dbReference>
<dbReference type="PANTHER" id="PTHR13069">
    <property type="entry name" value="ALKYLATED DNA REPAIR PROTEIN ALKB HOMOLOG 8"/>
    <property type="match status" value="1"/>
</dbReference>
<proteinExistence type="predicted"/>
<dbReference type="InterPro" id="IPR051422">
    <property type="entry name" value="AlkB_tRNA_MeTrf/Diox"/>
</dbReference>
<feature type="compositionally biased region" description="Low complexity" evidence="3">
    <location>
        <begin position="294"/>
        <end position="311"/>
    </location>
</feature>
<dbReference type="GO" id="GO:0008757">
    <property type="term" value="F:S-adenosylmethionine-dependent methyltransferase activity"/>
    <property type="evidence" value="ECO:0007669"/>
    <property type="project" value="InterPro"/>
</dbReference>
<reference evidence="6 7" key="1">
    <citation type="journal article" date="2020" name="bioRxiv">
        <title>Whole genome comparisons of ergot fungi reveals the divergence and evolution of species within the genus Claviceps are the result of varying mechanisms driving genome evolution and host range expansion.</title>
        <authorList>
            <person name="Wyka S.A."/>
            <person name="Mondo S.J."/>
            <person name="Liu M."/>
            <person name="Dettman J."/>
            <person name="Nalam V."/>
            <person name="Broders K.D."/>
        </authorList>
    </citation>
    <scope>NUCLEOTIDE SEQUENCE</scope>
    <source>
        <strain evidence="6">CCC 1102</strain>
        <strain evidence="5 7">LM583</strain>
    </source>
</reference>
<accession>A0A9P7MQV3</accession>
<organism evidence="6 8">
    <name type="scientific">Claviceps arundinis</name>
    <dbReference type="NCBI Taxonomy" id="1623583"/>
    <lineage>
        <taxon>Eukaryota</taxon>
        <taxon>Fungi</taxon>
        <taxon>Dikarya</taxon>
        <taxon>Ascomycota</taxon>
        <taxon>Pezizomycotina</taxon>
        <taxon>Sordariomycetes</taxon>
        <taxon>Hypocreomycetidae</taxon>
        <taxon>Hypocreales</taxon>
        <taxon>Clavicipitaceae</taxon>
        <taxon>Claviceps</taxon>
    </lineage>
</organism>
<comment type="caution">
    <text evidence="6">The sequence shown here is derived from an EMBL/GenBank/DDBJ whole genome shotgun (WGS) entry which is preliminary data.</text>
</comment>
<keyword evidence="1" id="KW-0489">Methyltransferase</keyword>
<dbReference type="AlphaFoldDB" id="A0A9P7MQV3"/>
<dbReference type="GO" id="GO:0005737">
    <property type="term" value="C:cytoplasm"/>
    <property type="evidence" value="ECO:0007669"/>
    <property type="project" value="TreeGrafter"/>
</dbReference>
<evidence type="ECO:0000313" key="6">
    <source>
        <dbReference type="EMBL" id="KAG5965257.1"/>
    </source>
</evidence>
<evidence type="ECO:0000313" key="7">
    <source>
        <dbReference type="Proteomes" id="UP000742024"/>
    </source>
</evidence>
<gene>
    <name evidence="6" type="ORF">E4U56_001855</name>
    <name evidence="5" type="ORF">E4U57_003209</name>
</gene>
<dbReference type="PANTHER" id="PTHR13069:SF21">
    <property type="entry name" value="ALKYLATED DNA REPAIR PROTEIN ALKB HOMOLOG 8"/>
    <property type="match status" value="1"/>
</dbReference>
<dbReference type="GO" id="GO:0106335">
    <property type="term" value="F:tRNA (5-carboxymethyluridine(34)-5-O)-methyltransferase activity"/>
    <property type="evidence" value="ECO:0007669"/>
    <property type="project" value="TreeGrafter"/>
</dbReference>
<dbReference type="CDD" id="cd02440">
    <property type="entry name" value="AdoMet_MTases"/>
    <property type="match status" value="1"/>
</dbReference>
<feature type="region of interest" description="Disordered" evidence="3">
    <location>
        <begin position="281"/>
        <end position="311"/>
    </location>
</feature>
<dbReference type="EMBL" id="SRPS01000155">
    <property type="protein sequence ID" value="KAG5965257.1"/>
    <property type="molecule type" value="Genomic_DNA"/>
</dbReference>
<dbReference type="InterPro" id="IPR013216">
    <property type="entry name" value="Methyltransf_11"/>
</dbReference>
<dbReference type="Gene3D" id="3.40.50.150">
    <property type="entry name" value="Vaccinia Virus protein VP39"/>
    <property type="match status" value="1"/>
</dbReference>
<dbReference type="Proteomes" id="UP000784919">
    <property type="component" value="Unassembled WGS sequence"/>
</dbReference>